<dbReference type="GeneID" id="10498680"/>
<dbReference type="Proteomes" id="UP000008739">
    <property type="component" value="Segment"/>
</dbReference>
<sequence length="44" mass="4672">MSFSFDTAGGRCDLSHMPGGSGENKHPGTNRTPPQTNKTAPRID</sequence>
<gene>
    <name evidence="2" type="ORF">PaP-PAD20_gp47</name>
</gene>
<organism evidence="2 3">
    <name type="scientific">Propionibacterium phage PAD20</name>
    <dbReference type="NCBI Taxonomy" id="504501"/>
    <lineage>
        <taxon>Viruses</taxon>
        <taxon>Duplodnaviria</taxon>
        <taxon>Heunggongvirae</taxon>
        <taxon>Uroviricota</taxon>
        <taxon>Caudoviricetes</taxon>
        <taxon>Pahexavirus</taxon>
        <taxon>Pahexavirus PAD20</taxon>
    </lineage>
</organism>
<dbReference type="EMBL" id="FJ706171">
    <property type="protein sequence ID" value="ACX30839.1"/>
    <property type="molecule type" value="Genomic_DNA"/>
</dbReference>
<evidence type="ECO:0000256" key="1">
    <source>
        <dbReference type="SAM" id="MobiDB-lite"/>
    </source>
</evidence>
<feature type="region of interest" description="Disordered" evidence="1">
    <location>
        <begin position="1"/>
        <end position="44"/>
    </location>
</feature>
<evidence type="ECO:0000313" key="2">
    <source>
        <dbReference type="EMBL" id="ACX30839.1"/>
    </source>
</evidence>
<dbReference type="OrthoDB" id="27587at10239"/>
<protein>
    <submittedName>
        <fullName evidence="2">Gp47</fullName>
    </submittedName>
</protein>
<dbReference type="KEGG" id="vg:10498680"/>
<accession>F4MIJ0</accession>
<keyword evidence="3" id="KW-1185">Reference proteome</keyword>
<evidence type="ECO:0000313" key="3">
    <source>
        <dbReference type="Proteomes" id="UP000008739"/>
    </source>
</evidence>
<feature type="compositionally biased region" description="Polar residues" evidence="1">
    <location>
        <begin position="27"/>
        <end position="44"/>
    </location>
</feature>
<proteinExistence type="predicted"/>
<dbReference type="RefSeq" id="YP_004414795.1">
    <property type="nucleotide sequence ID" value="NC_015454.1"/>
</dbReference>
<reference evidence="2 3" key="1">
    <citation type="journal article" date="2011" name="BMC Genomics">
        <title>Characterization and genome sequencing of two Propionibacterium acnes phages displaying pseudolysogeny.</title>
        <authorList>
            <person name="Lood R."/>
            <person name="Collin M."/>
        </authorList>
    </citation>
    <scope>NUCLEOTIDE SEQUENCE [LARGE SCALE GENOMIC DNA]</scope>
</reference>
<name>F4MIJ0_9CAUD</name>